<accession>A0ABT6W9A1</accession>
<keyword evidence="7" id="KW-1185">Reference proteome</keyword>
<dbReference type="Pfam" id="PF21274">
    <property type="entry name" value="Rng_hyd_C"/>
    <property type="match status" value="1"/>
</dbReference>
<dbReference type="InterPro" id="IPR036188">
    <property type="entry name" value="FAD/NAD-bd_sf"/>
</dbReference>
<dbReference type="InterPro" id="IPR050641">
    <property type="entry name" value="RIFMO-like"/>
</dbReference>
<sequence length="519" mass="55826">MTSPHGTAQVVVAGGGPVGLMAACELALGGVQAVVLERLAQPTGQSRALGLHSRTVEVFEQRGLLDKIEHQAPVWPKGHFAGLRKVDLTKLAGKHTYALMVPQSRTEELLAQRAVELGVEIRRGHEVTALEQHPDGVTVTVRTDDGHYRQPAHYLIGCDGGSSTVRKLTGVDFPGTASTVNAVLGDVQILGERPQARELLRLPGGLFGMIPLGGDRYRIVAVEFDAEPVARHIPLTVPELRETAHRVSGTWLEIGESYWLSRFGDASRQAAAYRVGRVLLAGDAAHIHFPAGGQGLNTGLQDALNLGWKLAATVRGTAPDGLLDTYHTERHPVGHRVCMNTRAQLSLMHPSERITPLRDMFSELLDLPQVNTYIAEMITGLDVRYPMPGIPRHPLVGARLPALLIHTPDGPVSTPQLLRQADALLLDLTDSGAPGDLAKPWHDSVRHIPARLDAQEETTGLAAALVRPDGYVAWATADATDTQGLTTALSTWFTPDATSIPDATSTDDVTSTDEQEGTR</sequence>
<dbReference type="InterPro" id="IPR002938">
    <property type="entry name" value="FAD-bd"/>
</dbReference>
<feature type="domain" description="FAD-binding" evidence="5">
    <location>
        <begin position="8"/>
        <end position="340"/>
    </location>
</feature>
<keyword evidence="3" id="KW-0274">FAD</keyword>
<dbReference type="Pfam" id="PF01494">
    <property type="entry name" value="FAD_binding_3"/>
    <property type="match status" value="1"/>
</dbReference>
<dbReference type="Gene3D" id="3.30.70.2450">
    <property type="match status" value="1"/>
</dbReference>
<dbReference type="PRINTS" id="PR00420">
    <property type="entry name" value="RNGMNOXGNASE"/>
</dbReference>
<dbReference type="GO" id="GO:0004497">
    <property type="term" value="F:monooxygenase activity"/>
    <property type="evidence" value="ECO:0007669"/>
    <property type="project" value="UniProtKB-KW"/>
</dbReference>
<dbReference type="Gene3D" id="3.50.50.60">
    <property type="entry name" value="FAD/NAD(P)-binding domain"/>
    <property type="match status" value="1"/>
</dbReference>
<evidence type="ECO:0000313" key="7">
    <source>
        <dbReference type="Proteomes" id="UP001156398"/>
    </source>
</evidence>
<reference evidence="6 7" key="1">
    <citation type="submission" date="2023-05" db="EMBL/GenBank/DDBJ databases">
        <title>Streptantibioticus silvisoli sp. nov., acidotolerant actinomycetes 1 from pine litter.</title>
        <authorList>
            <person name="Swiecimska M."/>
            <person name="Golinska P."/>
            <person name="Sangal V."/>
            <person name="Wachnowicz B."/>
            <person name="Goodfellow M."/>
        </authorList>
    </citation>
    <scope>NUCLEOTIDE SEQUENCE [LARGE SCALE GENOMIC DNA]</scope>
    <source>
        <strain evidence="6 7">SL54</strain>
    </source>
</reference>
<comment type="cofactor">
    <cofactor evidence="1">
        <name>FAD</name>
        <dbReference type="ChEBI" id="CHEBI:57692"/>
    </cofactor>
</comment>
<keyword evidence="6" id="KW-0503">Monooxygenase</keyword>
<gene>
    <name evidence="6" type="ORF">POF43_032220</name>
</gene>
<dbReference type="PANTHER" id="PTHR43004:SF19">
    <property type="entry name" value="BINDING MONOOXYGENASE, PUTATIVE (JCVI)-RELATED"/>
    <property type="match status" value="1"/>
</dbReference>
<proteinExistence type="predicted"/>
<evidence type="ECO:0000256" key="3">
    <source>
        <dbReference type="ARBA" id="ARBA00022827"/>
    </source>
</evidence>
<evidence type="ECO:0000313" key="6">
    <source>
        <dbReference type="EMBL" id="MDI5967335.1"/>
    </source>
</evidence>
<dbReference type="PANTHER" id="PTHR43004">
    <property type="entry name" value="TRK SYSTEM POTASSIUM UPTAKE PROTEIN"/>
    <property type="match status" value="1"/>
</dbReference>
<feature type="region of interest" description="Disordered" evidence="4">
    <location>
        <begin position="496"/>
        <end position="519"/>
    </location>
</feature>
<comment type="caution">
    <text evidence="6">The sequence shown here is derived from an EMBL/GenBank/DDBJ whole genome shotgun (WGS) entry which is preliminary data.</text>
</comment>
<evidence type="ECO:0000256" key="2">
    <source>
        <dbReference type="ARBA" id="ARBA00022630"/>
    </source>
</evidence>
<dbReference type="RefSeq" id="WP_271325181.1">
    <property type="nucleotide sequence ID" value="NZ_JAAGKO020000083.1"/>
</dbReference>
<name>A0ABT6W9A1_9ACTN</name>
<evidence type="ECO:0000256" key="1">
    <source>
        <dbReference type="ARBA" id="ARBA00001974"/>
    </source>
</evidence>
<evidence type="ECO:0000256" key="4">
    <source>
        <dbReference type="SAM" id="MobiDB-lite"/>
    </source>
</evidence>
<dbReference type="SUPFAM" id="SSF51905">
    <property type="entry name" value="FAD/NAD(P)-binding domain"/>
    <property type="match status" value="1"/>
</dbReference>
<organism evidence="6 7">
    <name type="scientific">Streptantibioticus silvisoli</name>
    <dbReference type="NCBI Taxonomy" id="2705255"/>
    <lineage>
        <taxon>Bacteria</taxon>
        <taxon>Bacillati</taxon>
        <taxon>Actinomycetota</taxon>
        <taxon>Actinomycetes</taxon>
        <taxon>Kitasatosporales</taxon>
        <taxon>Streptomycetaceae</taxon>
        <taxon>Streptantibioticus</taxon>
    </lineage>
</organism>
<keyword evidence="6" id="KW-0560">Oxidoreductase</keyword>
<keyword evidence="2" id="KW-0285">Flavoprotein</keyword>
<dbReference type="Proteomes" id="UP001156398">
    <property type="component" value="Unassembled WGS sequence"/>
</dbReference>
<dbReference type="Gene3D" id="3.40.30.120">
    <property type="match status" value="1"/>
</dbReference>
<protein>
    <submittedName>
        <fullName evidence="6">FAD-dependent monooxygenase</fullName>
    </submittedName>
</protein>
<evidence type="ECO:0000259" key="5">
    <source>
        <dbReference type="Pfam" id="PF01494"/>
    </source>
</evidence>
<feature type="compositionally biased region" description="Acidic residues" evidence="4">
    <location>
        <begin position="510"/>
        <end position="519"/>
    </location>
</feature>
<dbReference type="EMBL" id="JAAGKO020000083">
    <property type="protein sequence ID" value="MDI5967335.1"/>
    <property type="molecule type" value="Genomic_DNA"/>
</dbReference>